<dbReference type="InterPro" id="IPR033749">
    <property type="entry name" value="Polyprenyl_synt_CS"/>
</dbReference>
<organism evidence="7 8">
    <name type="scientific">Fasciola hepatica</name>
    <name type="common">Liver fluke</name>
    <dbReference type="NCBI Taxonomy" id="6192"/>
    <lineage>
        <taxon>Eukaryota</taxon>
        <taxon>Metazoa</taxon>
        <taxon>Spiralia</taxon>
        <taxon>Lophotrochozoa</taxon>
        <taxon>Platyhelminthes</taxon>
        <taxon>Trematoda</taxon>
        <taxon>Digenea</taxon>
        <taxon>Plagiorchiida</taxon>
        <taxon>Echinostomata</taxon>
        <taxon>Echinostomatoidea</taxon>
        <taxon>Fasciolidae</taxon>
        <taxon>Fasciola</taxon>
    </lineage>
</organism>
<dbReference type="PANTHER" id="PTHR11525">
    <property type="entry name" value="FARNESYL-PYROPHOSPHATE SYNTHETASE"/>
    <property type="match status" value="1"/>
</dbReference>
<keyword evidence="3" id="KW-0479">Metal-binding</keyword>
<dbReference type="GO" id="GO:0046872">
    <property type="term" value="F:metal ion binding"/>
    <property type="evidence" value="ECO:0007669"/>
    <property type="project" value="UniProtKB-KW"/>
</dbReference>
<dbReference type="InterPro" id="IPR039702">
    <property type="entry name" value="FPS1-like"/>
</dbReference>
<evidence type="ECO:0000256" key="2">
    <source>
        <dbReference type="ARBA" id="ARBA00022679"/>
    </source>
</evidence>
<reference evidence="7 8" key="1">
    <citation type="submission" date="2024-08" db="EMBL/GenBank/DDBJ databases">
        <authorList>
            <person name="Paterson S."/>
        </authorList>
    </citation>
    <scope>NUCLEOTIDE SEQUENCE [LARGE SCALE GENOMIC DNA]</scope>
</reference>
<dbReference type="GO" id="GO:0016740">
    <property type="term" value="F:transferase activity"/>
    <property type="evidence" value="ECO:0007669"/>
    <property type="project" value="UniProtKB-KW"/>
</dbReference>
<dbReference type="AlphaFoldDB" id="A0ABC9HHD3"/>
<evidence type="ECO:0000256" key="4">
    <source>
        <dbReference type="ARBA" id="ARBA00022842"/>
    </source>
</evidence>
<dbReference type="Gene3D" id="1.10.600.10">
    <property type="entry name" value="Farnesyl Diphosphate Synthase"/>
    <property type="match status" value="1"/>
</dbReference>
<dbReference type="SUPFAM" id="SSF48576">
    <property type="entry name" value="Terpenoid synthases"/>
    <property type="match status" value="1"/>
</dbReference>
<evidence type="ECO:0000256" key="5">
    <source>
        <dbReference type="ARBA" id="ARBA00034546"/>
    </source>
</evidence>
<keyword evidence="2 6" id="KW-0808">Transferase</keyword>
<dbReference type="InterPro" id="IPR000092">
    <property type="entry name" value="Polyprenyl_synt"/>
</dbReference>
<comment type="cofactor">
    <cofactor evidence="1">
        <name>Mg(2+)</name>
        <dbReference type="ChEBI" id="CHEBI:18420"/>
    </cofactor>
</comment>
<keyword evidence="8" id="KW-1185">Reference proteome</keyword>
<evidence type="ECO:0000313" key="8">
    <source>
        <dbReference type="Proteomes" id="UP001189180"/>
    </source>
</evidence>
<evidence type="ECO:0000256" key="6">
    <source>
        <dbReference type="RuleBase" id="RU004466"/>
    </source>
</evidence>
<dbReference type="Proteomes" id="UP001189180">
    <property type="component" value="Unassembled WGS sequence"/>
</dbReference>
<evidence type="ECO:0000313" key="7">
    <source>
        <dbReference type="EMBL" id="CAM0512103.1"/>
    </source>
</evidence>
<dbReference type="PANTHER" id="PTHR11525:SF0">
    <property type="entry name" value="FARNESYL PYROPHOSPHATE SYNTHASE"/>
    <property type="match status" value="1"/>
</dbReference>
<comment type="caution">
    <text evidence="7">The sequence shown here is derived from an EMBL/GenBank/DDBJ whole genome shotgun (WGS) entry which is preliminary data.</text>
</comment>
<dbReference type="EMBL" id="CANUEZ050000193">
    <property type="protein sequence ID" value="CAM0512103.1"/>
    <property type="molecule type" value="Genomic_DNA"/>
</dbReference>
<keyword evidence="4" id="KW-0460">Magnesium</keyword>
<dbReference type="PROSITE" id="PS00723">
    <property type="entry name" value="POLYPRENYL_SYNTHASE_1"/>
    <property type="match status" value="1"/>
</dbReference>
<gene>
    <name evidence="7" type="ORF">FHB240107_LOCUS4496</name>
</gene>
<sequence>MLSSMLDEFQGYYGLFIEEIDKLQFPEDEKGYFKTLINYNISGGKRIRGALVPAAMEAFKSKQSTRKCHVREAHLIGWCIELIHAGFLVLDDIMDDSPVRRGKPSWFHTQQAAGYGLISVNDGIHLILTAKFLLYSIFDKSAENDTVLLRIIRLFDEVCYKTCWGQNLDTIYSQTMRSTAADSTTNVDLDKYTWKNYEKITRWKTGFYTFYLPVACGMALAGIQEASCYDQAANILLKLGQYFQAQSRAKLAQTLWMENVHGLLLHVFPKLRKSNFRPSKRVMGTKTLGRKPPYAVFSKSWACVMPSGNTRKICVLKSSMKSPIVIKSIVPICLKKSFSCFLDEFIDLLPHCL</sequence>
<accession>A0ABC9HHD3</accession>
<evidence type="ECO:0000256" key="1">
    <source>
        <dbReference type="ARBA" id="ARBA00001946"/>
    </source>
</evidence>
<protein>
    <recommendedName>
        <fullName evidence="5">Farnesyl pyrophosphate synthase</fullName>
    </recommendedName>
</protein>
<evidence type="ECO:0000256" key="3">
    <source>
        <dbReference type="ARBA" id="ARBA00022723"/>
    </source>
</evidence>
<comment type="similarity">
    <text evidence="6">Belongs to the FPP/GGPP synthase family.</text>
</comment>
<dbReference type="InterPro" id="IPR008949">
    <property type="entry name" value="Isoprenoid_synthase_dom_sf"/>
</dbReference>
<proteinExistence type="inferred from homology"/>
<dbReference type="Pfam" id="PF00348">
    <property type="entry name" value="polyprenyl_synt"/>
    <property type="match status" value="1"/>
</dbReference>
<name>A0ABC9HHD3_FASHE</name>